<evidence type="ECO:0000256" key="11">
    <source>
        <dbReference type="SAM" id="Phobius"/>
    </source>
</evidence>
<dbReference type="InterPro" id="IPR000390">
    <property type="entry name" value="Small_drug/metabolite_transptr"/>
</dbReference>
<keyword evidence="2" id="KW-1003">Cell membrane</keyword>
<evidence type="ECO:0000259" key="12">
    <source>
        <dbReference type="Pfam" id="PF00892"/>
    </source>
</evidence>
<dbReference type="PANTHER" id="PTHR30561">
    <property type="entry name" value="SMR FAMILY PROTON-DEPENDENT DRUG EFFLUX TRANSPORTER SUGE"/>
    <property type="match status" value="1"/>
</dbReference>
<protein>
    <submittedName>
        <fullName evidence="13">EamA family transporter</fullName>
    </submittedName>
</protein>
<feature type="transmembrane region" description="Helical" evidence="11">
    <location>
        <begin position="31"/>
        <end position="52"/>
    </location>
</feature>
<feature type="domain" description="EamA" evidence="12">
    <location>
        <begin position="158"/>
        <end position="295"/>
    </location>
</feature>
<evidence type="ECO:0000256" key="7">
    <source>
        <dbReference type="ARBA" id="ARBA00022985"/>
    </source>
</evidence>
<dbReference type="RefSeq" id="WP_394461340.1">
    <property type="nucleotide sequence ID" value="NZ_JBIGHZ010000004.1"/>
</dbReference>
<dbReference type="Proteomes" id="UP001606099">
    <property type="component" value="Unassembled WGS sequence"/>
</dbReference>
<comment type="caution">
    <text evidence="13">The sequence shown here is derived from an EMBL/GenBank/DDBJ whole genome shotgun (WGS) entry which is preliminary data.</text>
</comment>
<dbReference type="Gene3D" id="1.10.3730.20">
    <property type="match status" value="2"/>
</dbReference>
<keyword evidence="14" id="KW-1185">Reference proteome</keyword>
<keyword evidence="9" id="KW-0443">Lipid metabolism</keyword>
<comment type="subcellular location">
    <subcellularLocation>
        <location evidence="1">Cell membrane</location>
        <topology evidence="1">Multi-pass membrane protein</topology>
    </subcellularLocation>
</comment>
<keyword evidence="7" id="KW-0448">Lipopolysaccharide biosynthesis</keyword>
<dbReference type="EMBL" id="JBIGHZ010000004">
    <property type="protein sequence ID" value="MFG6448780.1"/>
    <property type="molecule type" value="Genomic_DNA"/>
</dbReference>
<dbReference type="SUPFAM" id="SSF103481">
    <property type="entry name" value="Multidrug resistance efflux transporter EmrE"/>
    <property type="match status" value="2"/>
</dbReference>
<name>A0ABW7FWZ4_9BURK</name>
<feature type="transmembrane region" description="Helical" evidence="11">
    <location>
        <begin position="64"/>
        <end position="85"/>
    </location>
</feature>
<evidence type="ECO:0000256" key="5">
    <source>
        <dbReference type="ARBA" id="ARBA00022556"/>
    </source>
</evidence>
<keyword evidence="8 11" id="KW-1133">Transmembrane helix</keyword>
<dbReference type="InterPro" id="IPR037185">
    <property type="entry name" value="EmrE-like"/>
</dbReference>
<dbReference type="PANTHER" id="PTHR30561:SF9">
    <property type="entry name" value="4-AMINO-4-DEOXY-L-ARABINOSE-PHOSPHOUNDECAPRENOL FLIPPASE SUBUNIT ARNF-RELATED"/>
    <property type="match status" value="1"/>
</dbReference>
<keyword evidence="3" id="KW-0444">Lipid biosynthesis</keyword>
<evidence type="ECO:0000313" key="13">
    <source>
        <dbReference type="EMBL" id="MFG6448780.1"/>
    </source>
</evidence>
<evidence type="ECO:0000256" key="10">
    <source>
        <dbReference type="ARBA" id="ARBA00023136"/>
    </source>
</evidence>
<sequence length="302" mass="31532">MPLTALALVLAAALCHACWNLMAKKSGGGDAFMLLTALMVTVLWAPLAWWVGQEALPQWALRDWAVVGASAALHVAYFRCLLHGYRVADLSVVYPVARGSGPLLATLGAVLVLGESLSALGTLGVALVVVGVMLIAGGPKLWQATHAQDPQQRQRALLGVGWGALTGVFIASYTVVDAYAVKVLLLAPLLVDYLGNVLRLPMIAPLLWRLPGGPMAALHQSLRTQWRAALAVAVLGPMSYIMVLTALQWAPLSLVAPAREVSMLLGALLGGTLLGEQDRWSRLCGAALVGCGVVSLAAGVAG</sequence>
<evidence type="ECO:0000256" key="9">
    <source>
        <dbReference type="ARBA" id="ARBA00023098"/>
    </source>
</evidence>
<dbReference type="Pfam" id="PF00892">
    <property type="entry name" value="EamA"/>
    <property type="match status" value="2"/>
</dbReference>
<feature type="transmembrane region" description="Helical" evidence="11">
    <location>
        <begin position="105"/>
        <end position="135"/>
    </location>
</feature>
<feature type="transmembrane region" description="Helical" evidence="11">
    <location>
        <begin position="182"/>
        <end position="208"/>
    </location>
</feature>
<keyword evidence="4" id="KW-0997">Cell inner membrane</keyword>
<reference evidence="13 14" key="1">
    <citation type="submission" date="2024-08" db="EMBL/GenBank/DDBJ databases">
        <authorList>
            <person name="Lu H."/>
        </authorList>
    </citation>
    <scope>NUCLEOTIDE SEQUENCE [LARGE SCALE GENOMIC DNA]</scope>
    <source>
        <strain evidence="13 14">BYS180W</strain>
    </source>
</reference>
<feature type="transmembrane region" description="Helical" evidence="11">
    <location>
        <begin position="282"/>
        <end position="301"/>
    </location>
</feature>
<gene>
    <name evidence="13" type="ORF">ACG0Z6_11095</name>
</gene>
<keyword evidence="6 11" id="KW-0812">Transmembrane</keyword>
<dbReference type="InterPro" id="IPR000620">
    <property type="entry name" value="EamA_dom"/>
</dbReference>
<evidence type="ECO:0000256" key="8">
    <source>
        <dbReference type="ARBA" id="ARBA00022989"/>
    </source>
</evidence>
<organism evidence="13 14">
    <name type="scientific">Roseateles rivi</name>
    <dbReference type="NCBI Taxonomy" id="3299028"/>
    <lineage>
        <taxon>Bacteria</taxon>
        <taxon>Pseudomonadati</taxon>
        <taxon>Pseudomonadota</taxon>
        <taxon>Betaproteobacteria</taxon>
        <taxon>Burkholderiales</taxon>
        <taxon>Sphaerotilaceae</taxon>
        <taxon>Roseateles</taxon>
    </lineage>
</organism>
<feature type="domain" description="EamA" evidence="12">
    <location>
        <begin position="5"/>
        <end position="136"/>
    </location>
</feature>
<feature type="transmembrane region" description="Helical" evidence="11">
    <location>
        <begin position="228"/>
        <end position="250"/>
    </location>
</feature>
<proteinExistence type="predicted"/>
<feature type="transmembrane region" description="Helical" evidence="11">
    <location>
        <begin position="156"/>
        <end position="176"/>
    </location>
</feature>
<keyword evidence="10 11" id="KW-0472">Membrane</keyword>
<evidence type="ECO:0000256" key="3">
    <source>
        <dbReference type="ARBA" id="ARBA00022516"/>
    </source>
</evidence>
<evidence type="ECO:0000256" key="1">
    <source>
        <dbReference type="ARBA" id="ARBA00004651"/>
    </source>
</evidence>
<evidence type="ECO:0000256" key="4">
    <source>
        <dbReference type="ARBA" id="ARBA00022519"/>
    </source>
</evidence>
<keyword evidence="5" id="KW-0441">Lipid A biosynthesis</keyword>
<evidence type="ECO:0000256" key="6">
    <source>
        <dbReference type="ARBA" id="ARBA00022692"/>
    </source>
</evidence>
<accession>A0ABW7FWZ4</accession>
<evidence type="ECO:0000256" key="2">
    <source>
        <dbReference type="ARBA" id="ARBA00022475"/>
    </source>
</evidence>
<evidence type="ECO:0000313" key="14">
    <source>
        <dbReference type="Proteomes" id="UP001606099"/>
    </source>
</evidence>